<accession>A0A0D2INM6</accession>
<organism evidence="2 3">
    <name type="scientific">Fonsecaea multimorphosa CBS 102226</name>
    <dbReference type="NCBI Taxonomy" id="1442371"/>
    <lineage>
        <taxon>Eukaryota</taxon>
        <taxon>Fungi</taxon>
        <taxon>Dikarya</taxon>
        <taxon>Ascomycota</taxon>
        <taxon>Pezizomycotina</taxon>
        <taxon>Eurotiomycetes</taxon>
        <taxon>Chaetothyriomycetidae</taxon>
        <taxon>Chaetothyriales</taxon>
        <taxon>Herpotrichiellaceae</taxon>
        <taxon>Fonsecaea</taxon>
    </lineage>
</organism>
<dbReference type="PANTHER" id="PTHR13847:SF213">
    <property type="entry name" value="DEPENDENT OXIDOREDUCTASE, PUTATIVE-RELATED"/>
    <property type="match status" value="1"/>
</dbReference>
<gene>
    <name evidence="2" type="ORF">Z520_05932</name>
</gene>
<reference evidence="2 3" key="1">
    <citation type="submission" date="2015-01" db="EMBL/GenBank/DDBJ databases">
        <title>The Genome Sequence of Fonsecaea multimorphosa CBS 102226.</title>
        <authorList>
            <consortium name="The Broad Institute Genomics Platform"/>
            <person name="Cuomo C."/>
            <person name="de Hoog S."/>
            <person name="Gorbushina A."/>
            <person name="Stielow B."/>
            <person name="Teixiera M."/>
            <person name="Abouelleil A."/>
            <person name="Chapman S.B."/>
            <person name="Priest M."/>
            <person name="Young S.K."/>
            <person name="Wortman J."/>
            <person name="Nusbaum C."/>
            <person name="Birren B."/>
        </authorList>
    </citation>
    <scope>NUCLEOTIDE SEQUENCE [LARGE SCALE GENOMIC DNA]</scope>
    <source>
        <strain evidence="2 3">CBS 102226</strain>
    </source>
</reference>
<proteinExistence type="predicted"/>
<dbReference type="GO" id="GO:0005737">
    <property type="term" value="C:cytoplasm"/>
    <property type="evidence" value="ECO:0007669"/>
    <property type="project" value="TreeGrafter"/>
</dbReference>
<dbReference type="GeneID" id="27711678"/>
<dbReference type="PANTHER" id="PTHR13847">
    <property type="entry name" value="SARCOSINE DEHYDROGENASE-RELATED"/>
    <property type="match status" value="1"/>
</dbReference>
<dbReference type="Pfam" id="PF01266">
    <property type="entry name" value="DAO"/>
    <property type="match status" value="1"/>
</dbReference>
<dbReference type="InterPro" id="IPR036188">
    <property type="entry name" value="FAD/NAD-bd_sf"/>
</dbReference>
<dbReference type="Gene3D" id="3.50.50.60">
    <property type="entry name" value="FAD/NAD(P)-binding domain"/>
    <property type="match status" value="1"/>
</dbReference>
<dbReference type="Proteomes" id="UP000053411">
    <property type="component" value="Unassembled WGS sequence"/>
</dbReference>
<dbReference type="RefSeq" id="XP_016632754.1">
    <property type="nucleotide sequence ID" value="XM_016776435.1"/>
</dbReference>
<sequence length="503" mass="55293">MAAHGVPLFPDDVKSRMISQILLDPQIPRRNPTTPAWQVPPHPLAAVQSEKLGQFTDFAIIGSGVTGCSVAKTLLESPESGNRNVTIFEARTLSSGATSRNAGFLMSHIPKYFAEFVEGSGKEEAITLARFCDRTVQKMVDLITAQGPGAESTVQMRNVECILAYNETSLMENEIASFKVYQESFPEERDLYSILDRESIEKVHHLKQCAGAISMPGIVFWPYRLITGVFESLLKSYHKRCKIETNTPVTSITYCPQTDTQYPYLLKTNRGDVRASHVFHCSNAFAGHLLPRLRGKIFPTRHTNSCQKSGPQFPNVGSQRCWLFPRRPGYDAASGLYEGPLYYMQQNAKTGDLFFGGERQPFEEFVSADDGEVSSISKTNISTLLPKLFTQGWNDASNVATISPEVQCVWSGIIGSTPDHSPLVGRVPLSVAERGGEGGGEWIAAGFNGYGMVQCWSSGEAIAQMALGQPQPDWLPAAVVISEERLSDEIRMGTETAVHSLLL</sequence>
<feature type="domain" description="FAD dependent oxidoreductase" evidence="1">
    <location>
        <begin position="57"/>
        <end position="465"/>
    </location>
</feature>
<dbReference type="AlphaFoldDB" id="A0A0D2INM6"/>
<dbReference type="Gene3D" id="3.30.9.10">
    <property type="entry name" value="D-Amino Acid Oxidase, subunit A, domain 2"/>
    <property type="match status" value="1"/>
</dbReference>
<dbReference type="VEuPathDB" id="FungiDB:Z520_05932"/>
<protein>
    <recommendedName>
        <fullName evidence="1">FAD dependent oxidoreductase domain-containing protein</fullName>
    </recommendedName>
</protein>
<dbReference type="InterPro" id="IPR006076">
    <property type="entry name" value="FAD-dep_OxRdtase"/>
</dbReference>
<evidence type="ECO:0000259" key="1">
    <source>
        <dbReference type="Pfam" id="PF01266"/>
    </source>
</evidence>
<dbReference type="STRING" id="1442371.A0A0D2INM6"/>
<keyword evidence="3" id="KW-1185">Reference proteome</keyword>
<name>A0A0D2INM6_9EURO</name>
<evidence type="ECO:0000313" key="2">
    <source>
        <dbReference type="EMBL" id="KIX98631.1"/>
    </source>
</evidence>
<evidence type="ECO:0000313" key="3">
    <source>
        <dbReference type="Proteomes" id="UP000053411"/>
    </source>
</evidence>
<dbReference type="OrthoDB" id="512662at2759"/>
<dbReference type="EMBL" id="KN848071">
    <property type="protein sequence ID" value="KIX98631.1"/>
    <property type="molecule type" value="Genomic_DNA"/>
</dbReference>
<dbReference type="SUPFAM" id="SSF51905">
    <property type="entry name" value="FAD/NAD(P)-binding domain"/>
    <property type="match status" value="1"/>
</dbReference>